<dbReference type="Proteomes" id="UP000265520">
    <property type="component" value="Unassembled WGS sequence"/>
</dbReference>
<keyword evidence="2" id="KW-1185">Reference proteome</keyword>
<evidence type="ECO:0000313" key="2">
    <source>
        <dbReference type="Proteomes" id="UP000265520"/>
    </source>
</evidence>
<name>A0A392VIQ3_9FABA</name>
<comment type="caution">
    <text evidence="1">The sequence shown here is derived from an EMBL/GenBank/DDBJ whole genome shotgun (WGS) entry which is preliminary data.</text>
</comment>
<feature type="non-terminal residue" evidence="1">
    <location>
        <position position="41"/>
    </location>
</feature>
<dbReference type="EMBL" id="LXQA011175720">
    <property type="protein sequence ID" value="MCI87797.1"/>
    <property type="molecule type" value="Genomic_DNA"/>
</dbReference>
<proteinExistence type="predicted"/>
<organism evidence="1 2">
    <name type="scientific">Trifolium medium</name>
    <dbReference type="NCBI Taxonomy" id="97028"/>
    <lineage>
        <taxon>Eukaryota</taxon>
        <taxon>Viridiplantae</taxon>
        <taxon>Streptophyta</taxon>
        <taxon>Embryophyta</taxon>
        <taxon>Tracheophyta</taxon>
        <taxon>Spermatophyta</taxon>
        <taxon>Magnoliopsida</taxon>
        <taxon>eudicotyledons</taxon>
        <taxon>Gunneridae</taxon>
        <taxon>Pentapetalae</taxon>
        <taxon>rosids</taxon>
        <taxon>fabids</taxon>
        <taxon>Fabales</taxon>
        <taxon>Fabaceae</taxon>
        <taxon>Papilionoideae</taxon>
        <taxon>50 kb inversion clade</taxon>
        <taxon>NPAAA clade</taxon>
        <taxon>Hologalegina</taxon>
        <taxon>IRL clade</taxon>
        <taxon>Trifolieae</taxon>
        <taxon>Trifolium</taxon>
    </lineage>
</organism>
<evidence type="ECO:0000313" key="1">
    <source>
        <dbReference type="EMBL" id="MCI87797.1"/>
    </source>
</evidence>
<protein>
    <submittedName>
        <fullName evidence="1">Uncharacterized protein</fullName>
    </submittedName>
</protein>
<dbReference type="AlphaFoldDB" id="A0A392VIQ3"/>
<accession>A0A392VIQ3</accession>
<reference evidence="1 2" key="1">
    <citation type="journal article" date="2018" name="Front. Plant Sci.">
        <title>Red Clover (Trifolium pratense) and Zigzag Clover (T. medium) - A Picture of Genomic Similarities and Differences.</title>
        <authorList>
            <person name="Dluhosova J."/>
            <person name="Istvanek J."/>
            <person name="Nedelnik J."/>
            <person name="Repkova J."/>
        </authorList>
    </citation>
    <scope>NUCLEOTIDE SEQUENCE [LARGE SCALE GENOMIC DNA]</scope>
    <source>
        <strain evidence="2">cv. 10/8</strain>
        <tissue evidence="1">Leaf</tissue>
    </source>
</reference>
<sequence length="41" mass="4563">MPNRCSSKPKMGDKVDALETQMVNVTSTLDELSRQMANHAQ</sequence>